<evidence type="ECO:0000259" key="1">
    <source>
        <dbReference type="Pfam" id="PF00149"/>
    </source>
</evidence>
<protein>
    <recommendedName>
        <fullName evidence="1">Calcineurin-like phosphoesterase domain-containing protein</fullName>
    </recommendedName>
</protein>
<reference evidence="2" key="1">
    <citation type="journal article" date="2020" name="Nature">
        <title>Giant virus diversity and host interactions through global metagenomics.</title>
        <authorList>
            <person name="Schulz F."/>
            <person name="Roux S."/>
            <person name="Paez-Espino D."/>
            <person name="Jungbluth S."/>
            <person name="Walsh D.A."/>
            <person name="Denef V.J."/>
            <person name="McMahon K.D."/>
            <person name="Konstantinidis K.T."/>
            <person name="Eloe-Fadrosh E.A."/>
            <person name="Kyrpides N.C."/>
            <person name="Woyke T."/>
        </authorList>
    </citation>
    <scope>NUCLEOTIDE SEQUENCE</scope>
    <source>
        <strain evidence="2">GVMAG-M-3300027736-24</strain>
    </source>
</reference>
<name>A0A6C0JM97_9ZZZZ</name>
<evidence type="ECO:0000313" key="2">
    <source>
        <dbReference type="EMBL" id="QHU05850.1"/>
    </source>
</evidence>
<dbReference type="Gene3D" id="3.60.21.10">
    <property type="match status" value="1"/>
</dbReference>
<dbReference type="GO" id="GO:0016787">
    <property type="term" value="F:hydrolase activity"/>
    <property type="evidence" value="ECO:0007669"/>
    <property type="project" value="InterPro"/>
</dbReference>
<dbReference type="PANTHER" id="PTHR37844:SF1">
    <property type="entry name" value="CALCINEURIN-LIKE PHOSPHOESTERASE DOMAIN-CONTAINING PROTEIN"/>
    <property type="match status" value="1"/>
</dbReference>
<dbReference type="EMBL" id="MN740421">
    <property type="protein sequence ID" value="QHU05850.1"/>
    <property type="molecule type" value="Genomic_DNA"/>
</dbReference>
<dbReference type="AlphaFoldDB" id="A0A6C0JM97"/>
<dbReference type="InterPro" id="IPR029052">
    <property type="entry name" value="Metallo-depent_PP-like"/>
</dbReference>
<organism evidence="2">
    <name type="scientific">viral metagenome</name>
    <dbReference type="NCBI Taxonomy" id="1070528"/>
    <lineage>
        <taxon>unclassified sequences</taxon>
        <taxon>metagenomes</taxon>
        <taxon>organismal metagenomes</taxon>
    </lineage>
</organism>
<accession>A0A6C0JM97</accession>
<dbReference type="PANTHER" id="PTHR37844">
    <property type="entry name" value="SER/THR PROTEIN PHOSPHATASE SUPERFAMILY (AFU_ORTHOLOGUE AFUA_1G14840)"/>
    <property type="match status" value="1"/>
</dbReference>
<proteinExistence type="predicted"/>
<feature type="domain" description="Calcineurin-like phosphoesterase" evidence="1">
    <location>
        <begin position="12"/>
        <end position="227"/>
    </location>
</feature>
<dbReference type="SUPFAM" id="SSF56300">
    <property type="entry name" value="Metallo-dependent phosphatases"/>
    <property type="match status" value="1"/>
</dbReference>
<dbReference type="Pfam" id="PF00149">
    <property type="entry name" value="Metallophos"/>
    <property type="match status" value="1"/>
</dbReference>
<sequence length="259" mass="31213">MYKHYYVIINNMKVRYFSDLHLEFIKPHKIKKFIQKIPSGNNEICILAGDIGNPYQENYDIFMNFISKNFKKTFYITGNHEYYNKTKTIQETNEFLENYFQQFDNISFLNNKYENYENNCFIGTTLWTKITDPTYKINDTNSIPNFDYIEYNKLNMLSVEFLQDALQKNENCIVITHHMPSSSLIDIKYKTLQMEPYHQWFYCNMDELIETNENKIKYWIYGHTHTPSNVIKNEIQFLCNPIGYPNENKILDFQSSFEM</sequence>
<dbReference type="InterPro" id="IPR004843">
    <property type="entry name" value="Calcineurin-like_PHP"/>
</dbReference>